<dbReference type="RefSeq" id="WP_121345959.1">
    <property type="nucleotide sequence ID" value="NZ_RBLG01000002.1"/>
</dbReference>
<dbReference type="AlphaFoldDB" id="A0A495PWF8"/>
<gene>
    <name evidence="1" type="ORF">BC962_2157</name>
</gene>
<evidence type="ECO:0008006" key="3">
    <source>
        <dbReference type="Google" id="ProtNLM"/>
    </source>
</evidence>
<protein>
    <recommendedName>
        <fullName evidence="3">Lipocalin-like protein</fullName>
    </recommendedName>
</protein>
<evidence type="ECO:0000313" key="1">
    <source>
        <dbReference type="EMBL" id="RKS53892.1"/>
    </source>
</evidence>
<sequence length="144" mass="17015">MNRIYLISLIILLNISCNGFGPVDMSIETENFKISQDELLGKWKMDSFSYKYLSSFKNDSIIIEFKNDSTFILNTSSKLFDNKIDNTTVKGTWKIESFKREKSIILNFKDNISKELQIYKNDKDFQLWHFLSDPDSGERIRFLR</sequence>
<dbReference type="OrthoDB" id="1444734at2"/>
<dbReference type="EMBL" id="RBLG01000002">
    <property type="protein sequence ID" value="RKS53892.1"/>
    <property type="molecule type" value="Genomic_DNA"/>
</dbReference>
<proteinExistence type="predicted"/>
<reference evidence="1 2" key="1">
    <citation type="submission" date="2018-10" db="EMBL/GenBank/DDBJ databases">
        <title>Genomic Encyclopedia of Archaeal and Bacterial Type Strains, Phase II (KMG-II): from individual species to whole genera.</title>
        <authorList>
            <person name="Goeker M."/>
        </authorList>
    </citation>
    <scope>NUCLEOTIDE SEQUENCE [LARGE SCALE GENOMIC DNA]</scope>
    <source>
        <strain evidence="1 2">DSM 19839</strain>
    </source>
</reference>
<accession>A0A495PWF8</accession>
<organism evidence="1 2">
    <name type="scientific">Gillisia mitskevichiae</name>
    <dbReference type="NCBI Taxonomy" id="270921"/>
    <lineage>
        <taxon>Bacteria</taxon>
        <taxon>Pseudomonadati</taxon>
        <taxon>Bacteroidota</taxon>
        <taxon>Flavobacteriia</taxon>
        <taxon>Flavobacteriales</taxon>
        <taxon>Flavobacteriaceae</taxon>
        <taxon>Gillisia</taxon>
    </lineage>
</organism>
<name>A0A495PWF8_9FLAO</name>
<dbReference type="Proteomes" id="UP000276282">
    <property type="component" value="Unassembled WGS sequence"/>
</dbReference>
<keyword evidence="2" id="KW-1185">Reference proteome</keyword>
<evidence type="ECO:0000313" key="2">
    <source>
        <dbReference type="Proteomes" id="UP000276282"/>
    </source>
</evidence>
<comment type="caution">
    <text evidence="1">The sequence shown here is derived from an EMBL/GenBank/DDBJ whole genome shotgun (WGS) entry which is preliminary data.</text>
</comment>